<dbReference type="RefSeq" id="WP_084429944.1">
    <property type="nucleotide sequence ID" value="NZ_FWXV01000005.1"/>
</dbReference>
<keyword evidence="6 7" id="KW-0472">Membrane</keyword>
<gene>
    <name evidence="9" type="ORF">SAMN05661093_05642</name>
</gene>
<keyword evidence="5 7" id="KW-1133">Transmembrane helix</keyword>
<dbReference type="InterPro" id="IPR010290">
    <property type="entry name" value="TM_effector"/>
</dbReference>
<dbReference type="PANTHER" id="PTHR23513">
    <property type="entry name" value="INTEGRAL MEMBRANE EFFLUX PROTEIN-RELATED"/>
    <property type="match status" value="1"/>
</dbReference>
<keyword evidence="10" id="KW-1185">Reference proteome</keyword>
<name>A0A1W2F7L1_KIBAR</name>
<dbReference type="GO" id="GO:0005886">
    <property type="term" value="C:plasma membrane"/>
    <property type="evidence" value="ECO:0007669"/>
    <property type="project" value="UniProtKB-SubCell"/>
</dbReference>
<dbReference type="Proteomes" id="UP000192674">
    <property type="component" value="Unassembled WGS sequence"/>
</dbReference>
<dbReference type="AlphaFoldDB" id="A0A1W2F7L1"/>
<feature type="transmembrane region" description="Helical" evidence="7">
    <location>
        <begin position="160"/>
        <end position="189"/>
    </location>
</feature>
<accession>A0A1W2F7L1</accession>
<feature type="domain" description="Major facilitator superfamily (MFS) profile" evidence="8">
    <location>
        <begin position="1"/>
        <end position="396"/>
    </location>
</feature>
<keyword evidence="3" id="KW-1003">Cell membrane</keyword>
<feature type="transmembrane region" description="Helical" evidence="7">
    <location>
        <begin position="348"/>
        <end position="369"/>
    </location>
</feature>
<evidence type="ECO:0000313" key="10">
    <source>
        <dbReference type="Proteomes" id="UP000192674"/>
    </source>
</evidence>
<dbReference type="OrthoDB" id="145388at2"/>
<dbReference type="PROSITE" id="PS50850">
    <property type="entry name" value="MFS"/>
    <property type="match status" value="1"/>
</dbReference>
<dbReference type="PANTHER" id="PTHR23513:SF6">
    <property type="entry name" value="MAJOR FACILITATOR SUPERFAMILY ASSOCIATED DOMAIN-CONTAINING PROTEIN"/>
    <property type="match status" value="1"/>
</dbReference>
<feature type="transmembrane region" description="Helical" evidence="7">
    <location>
        <begin position="221"/>
        <end position="243"/>
    </location>
</feature>
<dbReference type="Gene3D" id="1.20.1250.20">
    <property type="entry name" value="MFS general substrate transporter like domains"/>
    <property type="match status" value="1"/>
</dbReference>
<feature type="transmembrane region" description="Helical" evidence="7">
    <location>
        <begin position="12"/>
        <end position="32"/>
    </location>
</feature>
<dbReference type="SUPFAM" id="SSF103473">
    <property type="entry name" value="MFS general substrate transporter"/>
    <property type="match status" value="1"/>
</dbReference>
<evidence type="ECO:0000259" key="8">
    <source>
        <dbReference type="PROSITE" id="PS50850"/>
    </source>
</evidence>
<protein>
    <submittedName>
        <fullName evidence="9">Predicted arabinose efflux permease, MFS family</fullName>
    </submittedName>
</protein>
<evidence type="ECO:0000256" key="1">
    <source>
        <dbReference type="ARBA" id="ARBA00004651"/>
    </source>
</evidence>
<organism evidence="9 10">
    <name type="scientific">Kibdelosporangium aridum</name>
    <dbReference type="NCBI Taxonomy" id="2030"/>
    <lineage>
        <taxon>Bacteria</taxon>
        <taxon>Bacillati</taxon>
        <taxon>Actinomycetota</taxon>
        <taxon>Actinomycetes</taxon>
        <taxon>Pseudonocardiales</taxon>
        <taxon>Pseudonocardiaceae</taxon>
        <taxon>Kibdelosporangium</taxon>
    </lineage>
</organism>
<evidence type="ECO:0000256" key="3">
    <source>
        <dbReference type="ARBA" id="ARBA00022475"/>
    </source>
</evidence>
<dbReference type="InterPro" id="IPR020846">
    <property type="entry name" value="MFS_dom"/>
</dbReference>
<reference evidence="9 10" key="1">
    <citation type="submission" date="2017-04" db="EMBL/GenBank/DDBJ databases">
        <authorList>
            <person name="Afonso C.L."/>
            <person name="Miller P.J."/>
            <person name="Scott M.A."/>
            <person name="Spackman E."/>
            <person name="Goraichik I."/>
            <person name="Dimitrov K.M."/>
            <person name="Suarez D.L."/>
            <person name="Swayne D.E."/>
        </authorList>
    </citation>
    <scope>NUCLEOTIDE SEQUENCE [LARGE SCALE GENOMIC DNA]</scope>
    <source>
        <strain evidence="9 10">DSM 43828</strain>
    </source>
</reference>
<dbReference type="GO" id="GO:0022857">
    <property type="term" value="F:transmembrane transporter activity"/>
    <property type="evidence" value="ECO:0007669"/>
    <property type="project" value="InterPro"/>
</dbReference>
<evidence type="ECO:0000256" key="4">
    <source>
        <dbReference type="ARBA" id="ARBA00022692"/>
    </source>
</evidence>
<dbReference type="InterPro" id="IPR036259">
    <property type="entry name" value="MFS_trans_sf"/>
</dbReference>
<evidence type="ECO:0000256" key="6">
    <source>
        <dbReference type="ARBA" id="ARBA00023136"/>
    </source>
</evidence>
<dbReference type="CDD" id="cd06173">
    <property type="entry name" value="MFS_MefA_like"/>
    <property type="match status" value="1"/>
</dbReference>
<feature type="transmembrane region" description="Helical" evidence="7">
    <location>
        <begin position="308"/>
        <end position="328"/>
    </location>
</feature>
<dbReference type="EMBL" id="FWXV01000005">
    <property type="protein sequence ID" value="SMD17883.1"/>
    <property type="molecule type" value="Genomic_DNA"/>
</dbReference>
<evidence type="ECO:0000256" key="2">
    <source>
        <dbReference type="ARBA" id="ARBA00022448"/>
    </source>
</evidence>
<evidence type="ECO:0000256" key="7">
    <source>
        <dbReference type="SAM" id="Phobius"/>
    </source>
</evidence>
<sequence>MRARISARFDFAKLWAASAVSNIGDGVTIAAGPLLVAQMTQNPALVAGAAFAQQLPWLLFGLISGAYADRIDRRKLVVLVNVLRGLVLAALAVSIAADVASIPIIYAVFFLLGLGETFADTASVALLPAVVPQEKLASANAKLMATYTISNQFAAKPLGAWLFVTAAALPFAFDAVSFLVAAGLVATVTRAPRRLEPKKTNLKADIKEGVRWLMNHRVLRTLAMTMSVANVVFCAAFAIFVLYVQQRLVLTEVGYGALLTTFAMGGLIGAVIAPRLQRRLLAKHLLRAGLIVETLTHLVLAITGDWLVASAILVVFGVHTTVWGTIVITMRQRVVPDGLLGRVTSAYLLLDLGGAALGSLLGGLAATALGVTGPFWIAAGVMLAICVAAWRPLREA</sequence>
<feature type="transmembrane region" description="Helical" evidence="7">
    <location>
        <begin position="375"/>
        <end position="393"/>
    </location>
</feature>
<proteinExistence type="predicted"/>
<feature type="transmembrane region" description="Helical" evidence="7">
    <location>
        <begin position="44"/>
        <end position="65"/>
    </location>
</feature>
<keyword evidence="2" id="KW-0813">Transport</keyword>
<feature type="transmembrane region" description="Helical" evidence="7">
    <location>
        <begin position="255"/>
        <end position="273"/>
    </location>
</feature>
<evidence type="ECO:0000256" key="5">
    <source>
        <dbReference type="ARBA" id="ARBA00022989"/>
    </source>
</evidence>
<feature type="transmembrane region" description="Helical" evidence="7">
    <location>
        <begin position="86"/>
        <end position="112"/>
    </location>
</feature>
<feature type="transmembrane region" description="Helical" evidence="7">
    <location>
        <begin position="285"/>
        <end position="302"/>
    </location>
</feature>
<dbReference type="Pfam" id="PF05977">
    <property type="entry name" value="MFS_3"/>
    <property type="match status" value="1"/>
</dbReference>
<comment type="subcellular location">
    <subcellularLocation>
        <location evidence="1">Cell membrane</location>
        <topology evidence="1">Multi-pass membrane protein</topology>
    </subcellularLocation>
</comment>
<keyword evidence="4 7" id="KW-0812">Transmembrane</keyword>
<evidence type="ECO:0000313" key="9">
    <source>
        <dbReference type="EMBL" id="SMD17883.1"/>
    </source>
</evidence>